<keyword evidence="1" id="KW-0547">Nucleotide-binding</keyword>
<keyword evidence="9" id="KW-1185">Reference proteome</keyword>
<dbReference type="Proteomes" id="UP000581135">
    <property type="component" value="Unassembled WGS sequence"/>
</dbReference>
<keyword evidence="2" id="KW-0378">Hydrolase</keyword>
<evidence type="ECO:0000256" key="5">
    <source>
        <dbReference type="ARBA" id="ARBA00045658"/>
    </source>
</evidence>
<dbReference type="GO" id="GO:0016787">
    <property type="term" value="F:hydrolase activity"/>
    <property type="evidence" value="ECO:0007669"/>
    <property type="project" value="UniProtKB-KW"/>
</dbReference>
<reference evidence="8 9" key="1">
    <citation type="submission" date="2020-08" db="EMBL/GenBank/DDBJ databases">
        <title>Genomic Encyclopedia of Type Strains, Phase III (KMG-III): the genomes of soil and plant-associated and newly described type strains.</title>
        <authorList>
            <person name="Whitman W."/>
        </authorList>
    </citation>
    <scope>NUCLEOTIDE SEQUENCE [LARGE SCALE GENOMIC DNA]</scope>
    <source>
        <strain evidence="8 9">CECT 8803</strain>
    </source>
</reference>
<dbReference type="EMBL" id="JACHXA010000006">
    <property type="protein sequence ID" value="MBB3066119.1"/>
    <property type="molecule type" value="Genomic_DNA"/>
</dbReference>
<protein>
    <submittedName>
        <fullName evidence="8">G3E family GTPase</fullName>
    </submittedName>
</protein>
<dbReference type="GO" id="GO:0005737">
    <property type="term" value="C:cytoplasm"/>
    <property type="evidence" value="ECO:0007669"/>
    <property type="project" value="TreeGrafter"/>
</dbReference>
<comment type="similarity">
    <text evidence="4">Belongs to the SIMIBI class G3E GTPase family. ZNG1 subfamily.</text>
</comment>
<sequence>MSGRPSSSDPQATPLFILTGFLGSGKTTLLARWLRAPAFADTAVIVNEFGEVGLDHLLVTEGEEDDVVLLDSGCLCCTLNSSLAETLTDLFHRRARGEIPGFSRVVVETTGIADPAPLMHTLMTDRLLAARYHLAGVIACVDGLFFLDQKDGFEEVRKQVALADRLIVTKADAVPAERIAQIQGFLKEMNPGAGVLVSSAGDLDPVDALDQIEPSSALAWQASHEGLHHVHSGHEESDFETLFVPVEQAVDWPGYAALVEAFQSRYGADLLRVKGLLKFAGEAQPMVIQGVQHVFALPEATKHASSGARLGLVLIGRGLVKKKIEKLIDKCLGGGKPDAAE</sequence>
<dbReference type="PANTHER" id="PTHR13748">
    <property type="entry name" value="COBW-RELATED"/>
    <property type="match status" value="1"/>
</dbReference>
<accession>A0A839SVQ2</accession>
<dbReference type="SMART" id="SM00833">
    <property type="entry name" value="CobW_C"/>
    <property type="match status" value="1"/>
</dbReference>
<organism evidence="8 9">
    <name type="scientific">Limibacillus halophilus</name>
    <dbReference type="NCBI Taxonomy" id="1579333"/>
    <lineage>
        <taxon>Bacteria</taxon>
        <taxon>Pseudomonadati</taxon>
        <taxon>Pseudomonadota</taxon>
        <taxon>Alphaproteobacteria</taxon>
        <taxon>Rhodospirillales</taxon>
        <taxon>Rhodovibrionaceae</taxon>
        <taxon>Limibacillus</taxon>
    </lineage>
</organism>
<dbReference type="PANTHER" id="PTHR13748:SF62">
    <property type="entry name" value="COBW DOMAIN-CONTAINING PROTEIN"/>
    <property type="match status" value="1"/>
</dbReference>
<dbReference type="AlphaFoldDB" id="A0A839SVQ2"/>
<dbReference type="Gene3D" id="3.40.50.300">
    <property type="entry name" value="P-loop containing nucleotide triphosphate hydrolases"/>
    <property type="match status" value="1"/>
</dbReference>
<dbReference type="InterPro" id="IPR003495">
    <property type="entry name" value="CobW/HypB/UreG_nucleotide-bd"/>
</dbReference>
<proteinExistence type="inferred from homology"/>
<evidence type="ECO:0000313" key="8">
    <source>
        <dbReference type="EMBL" id="MBB3066119.1"/>
    </source>
</evidence>
<evidence type="ECO:0000259" key="7">
    <source>
        <dbReference type="SMART" id="SM00833"/>
    </source>
</evidence>
<dbReference type="SUPFAM" id="SSF90002">
    <property type="entry name" value="Hypothetical protein YjiA, C-terminal domain"/>
    <property type="match status" value="1"/>
</dbReference>
<name>A0A839SVQ2_9PROT</name>
<dbReference type="InterPro" id="IPR051316">
    <property type="entry name" value="Zinc-reg_GTPase_activator"/>
</dbReference>
<dbReference type="Gene3D" id="3.30.1220.10">
    <property type="entry name" value="CobW-like, C-terminal domain"/>
    <property type="match status" value="1"/>
</dbReference>
<dbReference type="GO" id="GO:0000166">
    <property type="term" value="F:nucleotide binding"/>
    <property type="evidence" value="ECO:0007669"/>
    <property type="project" value="UniProtKB-KW"/>
</dbReference>
<comment type="catalytic activity">
    <reaction evidence="6">
        <text>GTP + H2O = GDP + phosphate + H(+)</text>
        <dbReference type="Rhea" id="RHEA:19669"/>
        <dbReference type="ChEBI" id="CHEBI:15377"/>
        <dbReference type="ChEBI" id="CHEBI:15378"/>
        <dbReference type="ChEBI" id="CHEBI:37565"/>
        <dbReference type="ChEBI" id="CHEBI:43474"/>
        <dbReference type="ChEBI" id="CHEBI:58189"/>
    </reaction>
    <physiologicalReaction direction="left-to-right" evidence="6">
        <dbReference type="Rhea" id="RHEA:19670"/>
    </physiologicalReaction>
</comment>
<dbReference type="CDD" id="cd03112">
    <property type="entry name" value="CobW-like"/>
    <property type="match status" value="1"/>
</dbReference>
<evidence type="ECO:0000313" key="9">
    <source>
        <dbReference type="Proteomes" id="UP000581135"/>
    </source>
</evidence>
<comment type="function">
    <text evidence="5">Zinc chaperone that directly transfers zinc cofactor to target proteins, thereby activating them. Zinc is transferred from the CXCC motif in the GTPase domain to the zinc binding site in target proteins in a process requiring GTP hydrolysis.</text>
</comment>
<dbReference type="InterPro" id="IPR036627">
    <property type="entry name" value="CobW-likC_sf"/>
</dbReference>
<feature type="domain" description="CobW C-terminal" evidence="7">
    <location>
        <begin position="239"/>
        <end position="332"/>
    </location>
</feature>
<comment type="caution">
    <text evidence="8">The sequence shown here is derived from an EMBL/GenBank/DDBJ whole genome shotgun (WGS) entry which is preliminary data.</text>
</comment>
<evidence type="ECO:0000256" key="4">
    <source>
        <dbReference type="ARBA" id="ARBA00034320"/>
    </source>
</evidence>
<dbReference type="Pfam" id="PF07683">
    <property type="entry name" value="CobW_C"/>
    <property type="match status" value="1"/>
</dbReference>
<gene>
    <name evidence="8" type="ORF">FHR98_002422</name>
</gene>
<dbReference type="InterPro" id="IPR011629">
    <property type="entry name" value="CobW-like_C"/>
</dbReference>
<keyword evidence="3" id="KW-0143">Chaperone</keyword>
<evidence type="ECO:0000256" key="6">
    <source>
        <dbReference type="ARBA" id="ARBA00049117"/>
    </source>
</evidence>
<dbReference type="SUPFAM" id="SSF52540">
    <property type="entry name" value="P-loop containing nucleoside triphosphate hydrolases"/>
    <property type="match status" value="1"/>
</dbReference>
<dbReference type="Pfam" id="PF02492">
    <property type="entry name" value="cobW"/>
    <property type="match status" value="1"/>
</dbReference>
<evidence type="ECO:0000256" key="3">
    <source>
        <dbReference type="ARBA" id="ARBA00023186"/>
    </source>
</evidence>
<evidence type="ECO:0000256" key="1">
    <source>
        <dbReference type="ARBA" id="ARBA00022741"/>
    </source>
</evidence>
<dbReference type="RefSeq" id="WP_183416931.1">
    <property type="nucleotide sequence ID" value="NZ_JACHXA010000006.1"/>
</dbReference>
<dbReference type="InterPro" id="IPR027417">
    <property type="entry name" value="P-loop_NTPase"/>
</dbReference>
<evidence type="ECO:0000256" key="2">
    <source>
        <dbReference type="ARBA" id="ARBA00022801"/>
    </source>
</evidence>